<dbReference type="Gene3D" id="3.40.50.300">
    <property type="entry name" value="P-loop containing nucleotide triphosphate hydrolases"/>
    <property type="match status" value="1"/>
</dbReference>
<accession>W1WTG0</accession>
<dbReference type="InterPro" id="IPR027417">
    <property type="entry name" value="P-loop_NTPase"/>
</dbReference>
<dbReference type="EMBL" id="AZMM01018483">
    <property type="protein sequence ID" value="ETJ19739.1"/>
    <property type="molecule type" value="Genomic_DNA"/>
</dbReference>
<dbReference type="Pfam" id="PF20720">
    <property type="entry name" value="nSTAND3"/>
    <property type="match status" value="1"/>
</dbReference>
<evidence type="ECO:0000313" key="2">
    <source>
        <dbReference type="EMBL" id="ETJ19739.1"/>
    </source>
</evidence>
<reference evidence="2" key="1">
    <citation type="submission" date="2013-12" db="EMBL/GenBank/DDBJ databases">
        <title>A Varibaculum cambriense genome reconstructed from a premature infant gut community with otherwise low bacterial novelty that shifts toward anaerobic metabolism during the third week of life.</title>
        <authorList>
            <person name="Brown C.T."/>
            <person name="Sharon I."/>
            <person name="Thomas B.C."/>
            <person name="Castelle C.J."/>
            <person name="Morowitz M.J."/>
            <person name="Banfield J.F."/>
        </authorList>
    </citation>
    <scope>NUCLEOTIDE SEQUENCE</scope>
</reference>
<evidence type="ECO:0000259" key="1">
    <source>
        <dbReference type="Pfam" id="PF20720"/>
    </source>
</evidence>
<protein>
    <recommendedName>
        <fullName evidence="1">Novel STAND NTPase 3 domain-containing protein</fullName>
    </recommendedName>
</protein>
<proteinExistence type="predicted"/>
<name>W1WTG0_9ZZZZ</name>
<gene>
    <name evidence="2" type="ORF">Q604_UNBC18483G0005</name>
</gene>
<dbReference type="SUPFAM" id="SSF52540">
    <property type="entry name" value="P-loop containing nucleoside triphosphate hydrolases"/>
    <property type="match status" value="1"/>
</dbReference>
<organism evidence="2">
    <name type="scientific">human gut metagenome</name>
    <dbReference type="NCBI Taxonomy" id="408170"/>
    <lineage>
        <taxon>unclassified sequences</taxon>
        <taxon>metagenomes</taxon>
        <taxon>organismal metagenomes</taxon>
    </lineage>
</organism>
<comment type="caution">
    <text evidence="2">The sequence shown here is derived from an EMBL/GenBank/DDBJ whole genome shotgun (WGS) entry which is preliminary data.</text>
</comment>
<dbReference type="InterPro" id="IPR049050">
    <property type="entry name" value="nSTAND3"/>
</dbReference>
<feature type="domain" description="Novel STAND NTPase 3" evidence="1">
    <location>
        <begin position="192"/>
        <end position="331"/>
    </location>
</feature>
<sequence length="1242" mass="146913">MSKINLIQKAILGLDGGAYQKFMDSYLYKKYEFNNIEPLGSHTGSDKVTKGTPDSYVRLDNGKYILIMYGSVETISYEKLEKDIESCFNKDKLDLPKEKIEKIICCYTSTNIHVEQEEKLINLIEGVKIEPIGIGTVSEDILLRYPFIAADRLNIQIDTNQIFEINDFVEYYDKRTSSPIDMDIMHRECEIETLYKKLEKNKVLLVLGKSGIGKTRLALEVCRKYKKEYKAKVCCIKGNGNILYDDLKYFISDKGEYLIFVDDANQITYLNHVIDYVAQPPEDINVKIIMTVRDYAKEIVEEKVYDNVSLDEEIVKELKEEDIKDILEKNLQIKNNDFLRQICKISKGNVRLAIMAGIAAKEKGYNAIVNSKDIFKYYYGSIIDKYMDSKNKVISACIISLFGPFEYKESKLIHKILNEHNIEINDFIEFCYELNKDEIIDLYMNKLVKISDQSMGDYLLYYVLIEKKYICISDLIKSGFMEAKGKIIYALNTILSIFNSNECFEYISYEVNKYWNEIKDDSEELEYVKCFHVFNEEKSLVYIKKKIDAINYEEYDLRAFDFDSKKNNHNIRSEYVEILGEFKDCKNYQIAIELLIEYFKKKPTDIMFVYFALTDKLGFNENSFNKNYEDENILINTLWKQSKGGEDVNVIILLLHVSEFYLKYRFDLTEFDGRRNFQYSSAALLMCNGLINMRENIFRIIGLLYSNSLYFDYINKILIKYTVLPYFKGDENTEEIFRWDLSNIEKYIFNKILNPDFTQCKLYKHFIELNRILNLDIDKELNKYKQNNDFCLYEIFSRKYYRDFDFEQIEQKRKERIIEHIKSYKEEDYSKLFDLFRKIEDAKLVEAGEDISGAIVIIFQYLKDSMEGFISVVRLYLENQSPFIFYSIIVEVIDTLINFIGINETKKIIIDSNVKKRNTWICSLLYSIPVKEIDNNDLTIIYNLVNDELNKSNSQIPNIKCLKKFTVVDKDIIPNIALKIINESSDNKWVASNFLRVIRNKEDSEECFNLFENHEELLEKLYLICDNKSLDYYGYLFIALVRNNKKFLKEYTLKMIDKDLDLYDIHLARLWEEDNYNELVELVFDIEVDRKDRFFFMVQNSIVGRLLINDNKTSDSIKERKIKWLKQCIDQKYINSEYMNIIFELIAFAFKNKKIEFILYFLSKNKNISDFKKIPLFPSSCSWSGSEVPLIEAKIEFLKSLKDKINGSDYLEHKVYLKKRIENQELNKKQVLLSEYKEDVGK</sequence>
<dbReference type="AlphaFoldDB" id="W1WTG0"/>